<dbReference type="InterPro" id="IPR001232">
    <property type="entry name" value="SKP1-like"/>
</dbReference>
<reference evidence="6 7" key="1">
    <citation type="submission" date="2023-08" db="EMBL/GenBank/DDBJ databases">
        <title>Annotated Genome Sequence of Vanrija albida AlHP1.</title>
        <authorList>
            <person name="Herzog R."/>
        </authorList>
    </citation>
    <scope>NUCLEOTIDE SEQUENCE [LARGE SCALE GENOMIC DNA]</scope>
    <source>
        <strain evidence="6 7">AlHP1</strain>
    </source>
</reference>
<dbReference type="InterPro" id="IPR011333">
    <property type="entry name" value="SKP1/BTB/POZ_sf"/>
</dbReference>
<dbReference type="GeneID" id="95983286"/>
<dbReference type="SUPFAM" id="SSF54695">
    <property type="entry name" value="POZ domain"/>
    <property type="match status" value="1"/>
</dbReference>
<dbReference type="RefSeq" id="XP_069211236.1">
    <property type="nucleotide sequence ID" value="XM_069350850.1"/>
</dbReference>
<dbReference type="EMBL" id="JBBXJM010000002">
    <property type="protein sequence ID" value="KAL1411292.1"/>
    <property type="molecule type" value="Genomic_DNA"/>
</dbReference>
<evidence type="ECO:0000256" key="3">
    <source>
        <dbReference type="ARBA" id="ARBA00021347"/>
    </source>
</evidence>
<protein>
    <recommendedName>
        <fullName evidence="3">Elongin-C</fullName>
    </recommendedName>
</protein>
<dbReference type="InterPro" id="IPR016073">
    <property type="entry name" value="Skp1_comp_POZ"/>
</dbReference>
<evidence type="ECO:0000256" key="1">
    <source>
        <dbReference type="ARBA" id="ARBA00004123"/>
    </source>
</evidence>
<dbReference type="PANTHER" id="PTHR20648">
    <property type="entry name" value="ELONGIN-C"/>
    <property type="match status" value="1"/>
</dbReference>
<accession>A0ABR3Q9V2</accession>
<evidence type="ECO:0000256" key="4">
    <source>
        <dbReference type="ARBA" id="ARBA00023242"/>
    </source>
</evidence>
<sequence>MPADDDFVILESDDGYSFVVPRNIAIASGTLKAMLDEDAAFQEAENKTCRLHYRGIIVQKVIEYLAFKVQYADFSSSDIREDFADRIDPYIALELLTAADYLDT</sequence>
<keyword evidence="7" id="KW-1185">Reference proteome</keyword>
<dbReference type="InterPro" id="IPR039948">
    <property type="entry name" value="ELC1"/>
</dbReference>
<evidence type="ECO:0000259" key="5">
    <source>
        <dbReference type="Pfam" id="PF03931"/>
    </source>
</evidence>
<comment type="subcellular location">
    <subcellularLocation>
        <location evidence="1">Nucleus</location>
    </subcellularLocation>
</comment>
<feature type="domain" description="SKP1 component POZ" evidence="5">
    <location>
        <begin position="7"/>
        <end position="69"/>
    </location>
</feature>
<dbReference type="SMART" id="SM00512">
    <property type="entry name" value="Skp1"/>
    <property type="match status" value="1"/>
</dbReference>
<keyword evidence="4" id="KW-0539">Nucleus</keyword>
<organism evidence="6 7">
    <name type="scientific">Vanrija albida</name>
    <dbReference type="NCBI Taxonomy" id="181172"/>
    <lineage>
        <taxon>Eukaryota</taxon>
        <taxon>Fungi</taxon>
        <taxon>Dikarya</taxon>
        <taxon>Basidiomycota</taxon>
        <taxon>Agaricomycotina</taxon>
        <taxon>Tremellomycetes</taxon>
        <taxon>Trichosporonales</taxon>
        <taxon>Trichosporonaceae</taxon>
        <taxon>Vanrija</taxon>
    </lineage>
</organism>
<dbReference type="Gene3D" id="3.30.710.10">
    <property type="entry name" value="Potassium Channel Kv1.1, Chain A"/>
    <property type="match status" value="1"/>
</dbReference>
<dbReference type="Pfam" id="PF03931">
    <property type="entry name" value="Skp1_POZ"/>
    <property type="match status" value="1"/>
</dbReference>
<proteinExistence type="inferred from homology"/>
<name>A0ABR3Q9V2_9TREE</name>
<comment type="caution">
    <text evidence="6">The sequence shown here is derived from an EMBL/GenBank/DDBJ whole genome shotgun (WGS) entry which is preliminary data.</text>
</comment>
<evidence type="ECO:0000256" key="2">
    <source>
        <dbReference type="ARBA" id="ARBA00009993"/>
    </source>
</evidence>
<evidence type="ECO:0000313" key="6">
    <source>
        <dbReference type="EMBL" id="KAL1411292.1"/>
    </source>
</evidence>
<dbReference type="Proteomes" id="UP001565368">
    <property type="component" value="Unassembled WGS sequence"/>
</dbReference>
<evidence type="ECO:0000313" key="7">
    <source>
        <dbReference type="Proteomes" id="UP001565368"/>
    </source>
</evidence>
<gene>
    <name evidence="6" type="primary">ELC1</name>
    <name evidence="6" type="ORF">Q8F55_002243</name>
</gene>
<comment type="similarity">
    <text evidence="2">Belongs to the SKP1 family.</text>
</comment>